<dbReference type="OrthoDB" id="981508at2"/>
<organism evidence="3 4">
    <name type="scientific">Vannielia litorea</name>
    <dbReference type="NCBI Taxonomy" id="1217970"/>
    <lineage>
        <taxon>Bacteria</taxon>
        <taxon>Pseudomonadati</taxon>
        <taxon>Pseudomonadota</taxon>
        <taxon>Alphaproteobacteria</taxon>
        <taxon>Rhodobacterales</taxon>
        <taxon>Paracoccaceae</taxon>
        <taxon>Vannielia</taxon>
    </lineage>
</organism>
<dbReference type="InterPro" id="IPR027417">
    <property type="entry name" value="P-loop_NTPase"/>
</dbReference>
<accession>A0A1N6GW97</accession>
<dbReference type="STRING" id="1217970.SAMN05444002_2847"/>
<keyword evidence="1 3" id="KW-0808">Transferase</keyword>
<dbReference type="Gene3D" id="3.40.50.300">
    <property type="entry name" value="P-loop containing nucleotide triphosphate hydrolases"/>
    <property type="match status" value="1"/>
</dbReference>
<gene>
    <name evidence="3" type="ORF">SAMN05444002_2847</name>
</gene>
<dbReference type="PANTHER" id="PTHR10605">
    <property type="entry name" value="HEPARAN SULFATE SULFOTRANSFERASE"/>
    <property type="match status" value="1"/>
</dbReference>
<dbReference type="InterPro" id="IPR037359">
    <property type="entry name" value="NST/OST"/>
</dbReference>
<dbReference type="Proteomes" id="UP000184932">
    <property type="component" value="Unassembled WGS sequence"/>
</dbReference>
<keyword evidence="4" id="KW-1185">Reference proteome</keyword>
<dbReference type="RefSeq" id="WP_084193047.1">
    <property type="nucleotide sequence ID" value="NZ_FSRL01000001.1"/>
</dbReference>
<dbReference type="GO" id="GO:0008146">
    <property type="term" value="F:sulfotransferase activity"/>
    <property type="evidence" value="ECO:0007669"/>
    <property type="project" value="InterPro"/>
</dbReference>
<name>A0A1N6GW97_9RHOB</name>
<dbReference type="PANTHER" id="PTHR10605:SF56">
    <property type="entry name" value="BIFUNCTIONAL HEPARAN SULFATE N-DEACETYLASE_N-SULFOTRANSFERASE"/>
    <property type="match status" value="1"/>
</dbReference>
<dbReference type="EMBL" id="FSRL01000001">
    <property type="protein sequence ID" value="SIO11861.1"/>
    <property type="molecule type" value="Genomic_DNA"/>
</dbReference>
<proteinExistence type="predicted"/>
<dbReference type="SUPFAM" id="SSF52540">
    <property type="entry name" value="P-loop containing nucleoside triphosphate hydrolases"/>
    <property type="match status" value="1"/>
</dbReference>
<evidence type="ECO:0000313" key="4">
    <source>
        <dbReference type="Proteomes" id="UP000184932"/>
    </source>
</evidence>
<protein>
    <submittedName>
        <fullName evidence="3">Sulfotransferase family protein</fullName>
    </submittedName>
</protein>
<dbReference type="Pfam" id="PF13469">
    <property type="entry name" value="Sulfotransfer_3"/>
    <property type="match status" value="1"/>
</dbReference>
<evidence type="ECO:0000256" key="2">
    <source>
        <dbReference type="SAM" id="MobiDB-lite"/>
    </source>
</evidence>
<evidence type="ECO:0000313" key="3">
    <source>
        <dbReference type="EMBL" id="SIO11861.1"/>
    </source>
</evidence>
<dbReference type="AlphaFoldDB" id="A0A1N6GW97"/>
<feature type="region of interest" description="Disordered" evidence="2">
    <location>
        <begin position="262"/>
        <end position="285"/>
    </location>
</feature>
<sequence>MRLPGFLIIGAMKAGTTSLYDDLSRVPGLYLPPEKEPEDLADPDVETPAGRAAYAARFAAAPAGALCGEASTAYAKRPTHEGVAERAARVLGPGLRIIYLTRDPVRRIVSQYHHLHGLGLETRPLNDAVLADETYVAYSRYDWQLAPWRASFGPAQVLVIRFEEYIARRAETLQTVCGFLGVAAPRATPASHRNASAGKRIVRPGSPWSRIAHSHLYLYRIKPHLPTGLRDRLKTLLLPATAPLTEPLTPATRAELERRLGTEAPRAHAATADVNGAPMPGKRAP</sequence>
<reference evidence="4" key="1">
    <citation type="submission" date="2016-11" db="EMBL/GenBank/DDBJ databases">
        <authorList>
            <person name="Varghese N."/>
            <person name="Submissions S."/>
        </authorList>
    </citation>
    <scope>NUCLEOTIDE SEQUENCE [LARGE SCALE GENOMIC DNA]</scope>
    <source>
        <strain evidence="4">DSM 29440</strain>
    </source>
</reference>
<evidence type="ECO:0000256" key="1">
    <source>
        <dbReference type="ARBA" id="ARBA00022679"/>
    </source>
</evidence>